<dbReference type="InterPro" id="IPR036388">
    <property type="entry name" value="WH-like_DNA-bd_sf"/>
</dbReference>
<dbReference type="Gene3D" id="1.10.10.10">
    <property type="entry name" value="Winged helix-like DNA-binding domain superfamily/Winged helix DNA-binding domain"/>
    <property type="match status" value="1"/>
</dbReference>
<dbReference type="EMBL" id="BMAO01034653">
    <property type="protein sequence ID" value="GFQ98064.1"/>
    <property type="molecule type" value="Genomic_DNA"/>
</dbReference>
<evidence type="ECO:0000313" key="3">
    <source>
        <dbReference type="Proteomes" id="UP000887116"/>
    </source>
</evidence>
<keyword evidence="3" id="KW-1185">Reference proteome</keyword>
<sequence length="102" mass="11501">MIVKTEQQENIVPQVPKLACVVLRFPTACVSSKLVLKAIAHAEDKKGATVLFITKYIDSKMKTFSNRSEIKLHLRNAVKNGRIEKHYGKYIIKPKPAPKTVI</sequence>
<dbReference type="OrthoDB" id="6436021at2759"/>
<dbReference type="InterPro" id="IPR005818">
    <property type="entry name" value="Histone_H1/H5_H15"/>
</dbReference>
<organism evidence="2 3">
    <name type="scientific">Trichonephila clavata</name>
    <name type="common">Joro spider</name>
    <name type="synonym">Nephila clavata</name>
    <dbReference type="NCBI Taxonomy" id="2740835"/>
    <lineage>
        <taxon>Eukaryota</taxon>
        <taxon>Metazoa</taxon>
        <taxon>Ecdysozoa</taxon>
        <taxon>Arthropoda</taxon>
        <taxon>Chelicerata</taxon>
        <taxon>Arachnida</taxon>
        <taxon>Araneae</taxon>
        <taxon>Araneomorphae</taxon>
        <taxon>Entelegynae</taxon>
        <taxon>Araneoidea</taxon>
        <taxon>Nephilidae</taxon>
        <taxon>Trichonephila</taxon>
    </lineage>
</organism>
<proteinExistence type="predicted"/>
<dbReference type="GO" id="GO:0006334">
    <property type="term" value="P:nucleosome assembly"/>
    <property type="evidence" value="ECO:0007669"/>
    <property type="project" value="InterPro"/>
</dbReference>
<dbReference type="GO" id="GO:0003677">
    <property type="term" value="F:DNA binding"/>
    <property type="evidence" value="ECO:0007669"/>
    <property type="project" value="InterPro"/>
</dbReference>
<evidence type="ECO:0000259" key="1">
    <source>
        <dbReference type="PROSITE" id="PS51504"/>
    </source>
</evidence>
<gene>
    <name evidence="2" type="ORF">TNCT_611711</name>
</gene>
<dbReference type="SMART" id="SM00526">
    <property type="entry name" value="H15"/>
    <property type="match status" value="1"/>
</dbReference>
<dbReference type="AlphaFoldDB" id="A0A8X6I4I9"/>
<reference evidence="2" key="1">
    <citation type="submission" date="2020-07" db="EMBL/GenBank/DDBJ databases">
        <title>Multicomponent nature underlies the extraordinary mechanical properties of spider dragline silk.</title>
        <authorList>
            <person name="Kono N."/>
            <person name="Nakamura H."/>
            <person name="Mori M."/>
            <person name="Yoshida Y."/>
            <person name="Ohtoshi R."/>
            <person name="Malay A.D."/>
            <person name="Moran D.A.P."/>
            <person name="Tomita M."/>
            <person name="Numata K."/>
            <person name="Arakawa K."/>
        </authorList>
    </citation>
    <scope>NUCLEOTIDE SEQUENCE</scope>
</reference>
<dbReference type="SUPFAM" id="SSF46785">
    <property type="entry name" value="Winged helix' DNA-binding domain"/>
    <property type="match status" value="1"/>
</dbReference>
<dbReference type="GO" id="GO:0000786">
    <property type="term" value="C:nucleosome"/>
    <property type="evidence" value="ECO:0007669"/>
    <property type="project" value="InterPro"/>
</dbReference>
<protein>
    <recommendedName>
        <fullName evidence="1">H15 domain-containing protein</fullName>
    </recommendedName>
</protein>
<dbReference type="InterPro" id="IPR036390">
    <property type="entry name" value="WH_DNA-bd_sf"/>
</dbReference>
<accession>A0A8X6I4I9</accession>
<name>A0A8X6I4I9_TRICU</name>
<dbReference type="PROSITE" id="PS51504">
    <property type="entry name" value="H15"/>
    <property type="match status" value="1"/>
</dbReference>
<dbReference type="Proteomes" id="UP000887116">
    <property type="component" value="Unassembled WGS sequence"/>
</dbReference>
<dbReference type="Pfam" id="PF00538">
    <property type="entry name" value="Linker_histone"/>
    <property type="match status" value="1"/>
</dbReference>
<feature type="domain" description="H15" evidence="1">
    <location>
        <begin position="26"/>
        <end position="94"/>
    </location>
</feature>
<comment type="caution">
    <text evidence="2">The sequence shown here is derived from an EMBL/GenBank/DDBJ whole genome shotgun (WGS) entry which is preliminary data.</text>
</comment>
<evidence type="ECO:0000313" key="2">
    <source>
        <dbReference type="EMBL" id="GFQ98064.1"/>
    </source>
</evidence>